<dbReference type="InterPro" id="IPR008259">
    <property type="entry name" value="FMN_hydac_DH_AS"/>
</dbReference>
<dbReference type="InterPro" id="IPR037396">
    <property type="entry name" value="FMN_HAD"/>
</dbReference>
<feature type="binding site" evidence="8">
    <location>
        <position position="221"/>
    </location>
    <ligand>
        <name>FMN</name>
        <dbReference type="ChEBI" id="CHEBI:58210"/>
    </ligand>
</feature>
<evidence type="ECO:0000256" key="2">
    <source>
        <dbReference type="ARBA" id="ARBA00013087"/>
    </source>
</evidence>
<evidence type="ECO:0000313" key="11">
    <source>
        <dbReference type="Proteomes" id="UP000821866"/>
    </source>
</evidence>
<name>A0A9J6E5T8_RHIMP</name>
<dbReference type="Proteomes" id="UP000821866">
    <property type="component" value="Chromosome 3"/>
</dbReference>
<dbReference type="SUPFAM" id="SSF51395">
    <property type="entry name" value="FMN-linked oxidoreductases"/>
    <property type="match status" value="1"/>
</dbReference>
<dbReference type="InterPro" id="IPR013785">
    <property type="entry name" value="Aldolase_TIM"/>
</dbReference>
<evidence type="ECO:0000313" key="10">
    <source>
        <dbReference type="EMBL" id="KAH8029963.1"/>
    </source>
</evidence>
<dbReference type="FunFam" id="3.20.20.70:FF:000056">
    <property type="entry name" value="hydroxyacid oxidase 2"/>
    <property type="match status" value="1"/>
</dbReference>
<dbReference type="GO" id="GO:0005777">
    <property type="term" value="C:peroxisome"/>
    <property type="evidence" value="ECO:0007669"/>
    <property type="project" value="UniProtKB-ARBA"/>
</dbReference>
<feature type="domain" description="FMN hydroxy acid dehydrogenase" evidence="9">
    <location>
        <begin position="1"/>
        <end position="328"/>
    </location>
</feature>
<dbReference type="EMBL" id="JABSTU010000005">
    <property type="protein sequence ID" value="KAH8029963.1"/>
    <property type="molecule type" value="Genomic_DNA"/>
</dbReference>
<dbReference type="CDD" id="cd02809">
    <property type="entry name" value="alpha_hydroxyacid_oxid_FMN"/>
    <property type="match status" value="1"/>
</dbReference>
<keyword evidence="11" id="KW-1185">Reference proteome</keyword>
<comment type="caution">
    <text evidence="10">The sequence shown here is derived from an EMBL/GenBank/DDBJ whole genome shotgun (WGS) entry which is preliminary data.</text>
</comment>
<feature type="binding site" evidence="8">
    <location>
        <position position="97"/>
    </location>
    <ligand>
        <name>FMN</name>
        <dbReference type="ChEBI" id="CHEBI:58210"/>
    </ligand>
</feature>
<evidence type="ECO:0000259" key="9">
    <source>
        <dbReference type="PROSITE" id="PS51349"/>
    </source>
</evidence>
<evidence type="ECO:0000256" key="4">
    <source>
        <dbReference type="ARBA" id="ARBA00024042"/>
    </source>
</evidence>
<dbReference type="GO" id="GO:0010181">
    <property type="term" value="F:FMN binding"/>
    <property type="evidence" value="ECO:0007669"/>
    <property type="project" value="InterPro"/>
</dbReference>
<evidence type="ECO:0000256" key="8">
    <source>
        <dbReference type="PIRSR" id="PIRSR000138-2"/>
    </source>
</evidence>
<organism evidence="10 11">
    <name type="scientific">Rhipicephalus microplus</name>
    <name type="common">Cattle tick</name>
    <name type="synonym">Boophilus microplus</name>
    <dbReference type="NCBI Taxonomy" id="6941"/>
    <lineage>
        <taxon>Eukaryota</taxon>
        <taxon>Metazoa</taxon>
        <taxon>Ecdysozoa</taxon>
        <taxon>Arthropoda</taxon>
        <taxon>Chelicerata</taxon>
        <taxon>Arachnida</taxon>
        <taxon>Acari</taxon>
        <taxon>Parasitiformes</taxon>
        <taxon>Ixodida</taxon>
        <taxon>Ixodoidea</taxon>
        <taxon>Ixodidae</taxon>
        <taxon>Rhipicephalinae</taxon>
        <taxon>Rhipicephalus</taxon>
        <taxon>Boophilus</taxon>
    </lineage>
</organism>
<keyword evidence="8" id="KW-0288">FMN</keyword>
<feature type="binding site" evidence="8">
    <location>
        <position position="223"/>
    </location>
    <ligand>
        <name>glyoxylate</name>
        <dbReference type="ChEBI" id="CHEBI:36655"/>
    </ligand>
</feature>
<feature type="binding site" evidence="8">
    <location>
        <begin position="277"/>
        <end position="278"/>
    </location>
    <ligand>
        <name>FMN</name>
        <dbReference type="ChEBI" id="CHEBI:58210"/>
    </ligand>
</feature>
<dbReference type="AlphaFoldDB" id="A0A9J6E5T8"/>
<dbReference type="Gene3D" id="3.20.20.70">
    <property type="entry name" value="Aldolase class I"/>
    <property type="match status" value="1"/>
</dbReference>
<dbReference type="Pfam" id="PF01070">
    <property type="entry name" value="FMN_dh"/>
    <property type="match status" value="1"/>
</dbReference>
<evidence type="ECO:0000256" key="6">
    <source>
        <dbReference type="ARBA" id="ARBA00029327"/>
    </source>
</evidence>
<dbReference type="PROSITE" id="PS51349">
    <property type="entry name" value="FMN_HYDROXY_ACID_DH_2"/>
    <property type="match status" value="1"/>
</dbReference>
<dbReference type="PROSITE" id="PS00557">
    <property type="entry name" value="FMN_HYDROXY_ACID_DH_1"/>
    <property type="match status" value="1"/>
</dbReference>
<evidence type="ECO:0000256" key="3">
    <source>
        <dbReference type="ARBA" id="ARBA00023002"/>
    </source>
</evidence>
<evidence type="ECO:0000256" key="5">
    <source>
        <dbReference type="ARBA" id="ARBA00029325"/>
    </source>
</evidence>
<sequence>MAVETVGDIEKLAEGKMEESARLYIALGAGREQTLRENTLAFQSTFTHSARTVVWSPRTCSVTSAKDAGTLMILSSLSTFSLEDVRAAAPGCLLWQQTYIFRDRTITKSLVERAASMGFSAIVVTADSPVLGDTVRRHAYRTILPRGLSFANTEGACSKGFDGCEPKSKYSSDMESRPSATWEDIEWLRRLSGLPVVVKGVLTAQAALAAHQHGAAAVIVSNHGGRQLDGTPATIDVLPEIVAAVGDKMEVYLDSGVRTGADVVKALALGARAVFVGRPVLWGLAHDGKQGVDRMLQILREELERTMQLLGCADIKELCEDFVLTKSHCLTHSCSPPQF</sequence>
<feature type="binding site" evidence="8">
    <location>
        <begin position="254"/>
        <end position="258"/>
    </location>
    <ligand>
        <name>FMN</name>
        <dbReference type="ChEBI" id="CHEBI:58210"/>
    </ligand>
</feature>
<protein>
    <recommendedName>
        <fullName evidence="2">(S)-2-hydroxy-acid oxidase</fullName>
        <ecNumber evidence="2">1.1.3.15</ecNumber>
    </recommendedName>
</protein>
<feature type="binding site" evidence="8">
    <location>
        <position position="125"/>
    </location>
    <ligand>
        <name>FMN</name>
        <dbReference type="ChEBI" id="CHEBI:58210"/>
    </ligand>
</feature>
<evidence type="ECO:0000256" key="7">
    <source>
        <dbReference type="PIRSR" id="PIRSR000138-1"/>
    </source>
</evidence>
<dbReference type="VEuPathDB" id="VectorBase:LOC119163120"/>
<keyword evidence="8" id="KW-0285">Flavoprotein</keyword>
<dbReference type="PANTHER" id="PTHR10578:SF146">
    <property type="entry name" value="OXIDASE, PUTATIVE-RELATED"/>
    <property type="match status" value="1"/>
</dbReference>
<accession>A0A9J6E5T8</accession>
<evidence type="ECO:0000256" key="1">
    <source>
        <dbReference type="ARBA" id="ARBA00001917"/>
    </source>
</evidence>
<dbReference type="PIRSF" id="PIRSF000138">
    <property type="entry name" value="Al-hdrx_acd_dh"/>
    <property type="match status" value="1"/>
</dbReference>
<dbReference type="GO" id="GO:0003973">
    <property type="term" value="F:(S)-2-hydroxy-acid oxidase activity"/>
    <property type="evidence" value="ECO:0007669"/>
    <property type="project" value="UniProtKB-EC"/>
</dbReference>
<gene>
    <name evidence="10" type="ORF">HPB51_006169</name>
</gene>
<reference evidence="10" key="2">
    <citation type="submission" date="2021-09" db="EMBL/GenBank/DDBJ databases">
        <authorList>
            <person name="Jia N."/>
            <person name="Wang J."/>
            <person name="Shi W."/>
            <person name="Du L."/>
            <person name="Sun Y."/>
            <person name="Zhan W."/>
            <person name="Jiang J."/>
            <person name="Wang Q."/>
            <person name="Zhang B."/>
            <person name="Ji P."/>
            <person name="Sakyi L.B."/>
            <person name="Cui X."/>
            <person name="Yuan T."/>
            <person name="Jiang B."/>
            <person name="Yang W."/>
            <person name="Lam T.T.-Y."/>
            <person name="Chang Q."/>
            <person name="Ding S."/>
            <person name="Wang X."/>
            <person name="Zhu J."/>
            <person name="Ruan X."/>
            <person name="Zhao L."/>
            <person name="Wei J."/>
            <person name="Que T."/>
            <person name="Du C."/>
            <person name="Cheng J."/>
            <person name="Dai P."/>
            <person name="Han X."/>
            <person name="Huang E."/>
            <person name="Gao Y."/>
            <person name="Liu J."/>
            <person name="Shao H."/>
            <person name="Ye R."/>
            <person name="Li L."/>
            <person name="Wei W."/>
            <person name="Wang X."/>
            <person name="Wang C."/>
            <person name="Huo Q."/>
            <person name="Li W."/>
            <person name="Guo W."/>
            <person name="Chen H."/>
            <person name="Chen S."/>
            <person name="Zhou L."/>
            <person name="Zhou L."/>
            <person name="Ni X."/>
            <person name="Tian J."/>
            <person name="Zhou Y."/>
            <person name="Sheng Y."/>
            <person name="Liu T."/>
            <person name="Pan Y."/>
            <person name="Xia L."/>
            <person name="Li J."/>
            <person name="Zhao F."/>
            <person name="Cao W."/>
        </authorList>
    </citation>
    <scope>NUCLEOTIDE SEQUENCE</scope>
    <source>
        <strain evidence="10">Rmic-2018</strain>
        <tissue evidence="10">Larvae</tissue>
    </source>
</reference>
<comment type="cofactor">
    <cofactor evidence="1">
        <name>FMN</name>
        <dbReference type="ChEBI" id="CHEBI:58210"/>
    </cofactor>
</comment>
<comment type="catalytic activity">
    <reaction evidence="5">
        <text>a (2S)-2-hydroxycarboxylate + O2 = a 2-oxocarboxylate + H2O2</text>
        <dbReference type="Rhea" id="RHEA:16789"/>
        <dbReference type="ChEBI" id="CHEBI:15379"/>
        <dbReference type="ChEBI" id="CHEBI:16240"/>
        <dbReference type="ChEBI" id="CHEBI:35179"/>
        <dbReference type="ChEBI" id="CHEBI:58123"/>
        <dbReference type="EC" id="1.1.3.15"/>
    </reaction>
    <physiologicalReaction direction="left-to-right" evidence="5">
        <dbReference type="Rhea" id="RHEA:16790"/>
    </physiologicalReaction>
</comment>
<feature type="binding site" evidence="8">
    <location>
        <position position="199"/>
    </location>
    <ligand>
        <name>FMN</name>
        <dbReference type="ChEBI" id="CHEBI:58210"/>
    </ligand>
</feature>
<dbReference type="InterPro" id="IPR012133">
    <property type="entry name" value="Alpha-hydoxy_acid_DH_FMN"/>
</dbReference>
<feature type="binding site" evidence="8">
    <location>
        <position position="75"/>
    </location>
    <ligand>
        <name>FMN</name>
        <dbReference type="ChEBI" id="CHEBI:58210"/>
    </ligand>
</feature>
<feature type="binding site" evidence="8">
    <location>
        <position position="226"/>
    </location>
    <ligand>
        <name>glyoxylate</name>
        <dbReference type="ChEBI" id="CHEBI:36655"/>
    </ligand>
</feature>
<feature type="active site" description="Proton acceptor" evidence="7">
    <location>
        <position position="223"/>
    </location>
</feature>
<comment type="similarity">
    <text evidence="4">Belongs to the FMN-dependent alpha-hydroxy acid dehydrogenase family.</text>
</comment>
<dbReference type="PANTHER" id="PTHR10578">
    <property type="entry name" value="S -2-HYDROXY-ACID OXIDASE-RELATED"/>
    <property type="match status" value="1"/>
</dbReference>
<comment type="catalytic activity">
    <reaction evidence="6">
        <text>2-hydroxyoctanoate + O2 = 2-oxooctanoate + H2O2</text>
        <dbReference type="Rhea" id="RHEA:67940"/>
        <dbReference type="ChEBI" id="CHEBI:15379"/>
        <dbReference type="ChEBI" id="CHEBI:16240"/>
        <dbReference type="ChEBI" id="CHEBI:133514"/>
        <dbReference type="ChEBI" id="CHEBI:176689"/>
    </reaction>
    <physiologicalReaction direction="left-to-right" evidence="6">
        <dbReference type="Rhea" id="RHEA:67941"/>
    </physiologicalReaction>
</comment>
<dbReference type="InterPro" id="IPR000262">
    <property type="entry name" value="FMN-dep_DH"/>
</dbReference>
<proteinExistence type="inferred from homology"/>
<feature type="binding site" evidence="8">
    <location>
        <position position="99"/>
    </location>
    <ligand>
        <name>glyoxylate</name>
        <dbReference type="ChEBI" id="CHEBI:36655"/>
    </ligand>
</feature>
<reference evidence="10" key="1">
    <citation type="journal article" date="2020" name="Cell">
        <title>Large-Scale Comparative Analyses of Tick Genomes Elucidate Their Genetic Diversity and Vector Capacities.</title>
        <authorList>
            <consortium name="Tick Genome and Microbiome Consortium (TIGMIC)"/>
            <person name="Jia N."/>
            <person name="Wang J."/>
            <person name="Shi W."/>
            <person name="Du L."/>
            <person name="Sun Y."/>
            <person name="Zhan W."/>
            <person name="Jiang J.F."/>
            <person name="Wang Q."/>
            <person name="Zhang B."/>
            <person name="Ji P."/>
            <person name="Bell-Sakyi L."/>
            <person name="Cui X.M."/>
            <person name="Yuan T.T."/>
            <person name="Jiang B.G."/>
            <person name="Yang W.F."/>
            <person name="Lam T.T."/>
            <person name="Chang Q.C."/>
            <person name="Ding S.J."/>
            <person name="Wang X.J."/>
            <person name="Zhu J.G."/>
            <person name="Ruan X.D."/>
            <person name="Zhao L."/>
            <person name="Wei J.T."/>
            <person name="Ye R.Z."/>
            <person name="Que T.C."/>
            <person name="Du C.H."/>
            <person name="Zhou Y.H."/>
            <person name="Cheng J.X."/>
            <person name="Dai P.F."/>
            <person name="Guo W.B."/>
            <person name="Han X.H."/>
            <person name="Huang E.J."/>
            <person name="Li L.F."/>
            <person name="Wei W."/>
            <person name="Gao Y.C."/>
            <person name="Liu J.Z."/>
            <person name="Shao H.Z."/>
            <person name="Wang X."/>
            <person name="Wang C.C."/>
            <person name="Yang T.C."/>
            <person name="Huo Q.B."/>
            <person name="Li W."/>
            <person name="Chen H.Y."/>
            <person name="Chen S.E."/>
            <person name="Zhou L.G."/>
            <person name="Ni X.B."/>
            <person name="Tian J.H."/>
            <person name="Sheng Y."/>
            <person name="Liu T."/>
            <person name="Pan Y.S."/>
            <person name="Xia L.Y."/>
            <person name="Li J."/>
            <person name="Zhao F."/>
            <person name="Cao W.C."/>
        </authorList>
    </citation>
    <scope>NUCLEOTIDE SEQUENCE</scope>
    <source>
        <strain evidence="10">Rmic-2018</strain>
    </source>
</reference>
<dbReference type="EC" id="1.1.3.15" evidence="2"/>
<keyword evidence="3" id="KW-0560">Oxidoreductase</keyword>